<evidence type="ECO:0000256" key="10">
    <source>
        <dbReference type="ARBA" id="ARBA00022837"/>
    </source>
</evidence>
<evidence type="ECO:0000256" key="16">
    <source>
        <dbReference type="SAM" id="MobiDB-lite"/>
    </source>
</evidence>
<sequence length="371" mass="41775">MQKLSKLAAAICMLSSSQWVLAQNINGIEQCVAIGDNVARLACYDRMAAVDGKVSKTVKAVDLEKTVAAKLENSDAQIVFTDTDHQAQLADMDAESYISDTYTPLSQAWDLDRNHDSGIFSVREHHPISLMPVWYNSKRNNTPQSPTRQAAQASTDGDQNVESRMQISFKTKLAEDLFSTRADLWFGYNQVSHWQVYNRDNSAPFRNTDYEPELILTQPVKMNLPFDGQLRMLGAGLVHQSNGRTEPLSRSWNRAYVMAGMEWGKLSVMPRVWVRVDGEDSDDNPDISDYMGYGDISATYQLPNKKSVSTLVRLNPATGKGAIQADYTFPIKDKLKGYVRYFDGYGMNLLDYNHYNRSIGIGIKLTDWHSL</sequence>
<dbReference type="Pfam" id="PF02253">
    <property type="entry name" value="PLA1"/>
    <property type="match status" value="1"/>
</dbReference>
<keyword evidence="18" id="KW-1185">Reference proteome</keyword>
<evidence type="ECO:0000256" key="15">
    <source>
        <dbReference type="RuleBase" id="RU366027"/>
    </source>
</evidence>
<keyword evidence="12 15" id="KW-0443">Lipid metabolism</keyword>
<evidence type="ECO:0000256" key="9">
    <source>
        <dbReference type="ARBA" id="ARBA00022801"/>
    </source>
</evidence>
<evidence type="ECO:0000256" key="2">
    <source>
        <dbReference type="ARBA" id="ARBA00001604"/>
    </source>
</evidence>
<evidence type="ECO:0000256" key="11">
    <source>
        <dbReference type="ARBA" id="ARBA00022963"/>
    </source>
</evidence>
<dbReference type="InterPro" id="IPR003187">
    <property type="entry name" value="PLipase_A1"/>
</dbReference>
<dbReference type="PANTHER" id="PTHR40457">
    <property type="entry name" value="PHOSPHOLIPASE A1"/>
    <property type="match status" value="1"/>
</dbReference>
<protein>
    <recommendedName>
        <fullName evidence="15">Phospholipase A1</fullName>
        <ecNumber evidence="15">3.1.1.32</ecNumber>
        <ecNumber evidence="15">3.1.1.4</ecNumber>
    </recommendedName>
    <alternativeName>
        <fullName evidence="15">Phosphatidylcholine 1-acylhydrolase</fullName>
    </alternativeName>
</protein>
<evidence type="ECO:0000256" key="5">
    <source>
        <dbReference type="ARBA" id="ARBA00022452"/>
    </source>
</evidence>
<feature type="region of interest" description="Disordered" evidence="16">
    <location>
        <begin position="137"/>
        <end position="162"/>
    </location>
</feature>
<evidence type="ECO:0000313" key="18">
    <source>
        <dbReference type="Proteomes" id="UP000832034"/>
    </source>
</evidence>
<evidence type="ECO:0000256" key="13">
    <source>
        <dbReference type="ARBA" id="ARBA00023136"/>
    </source>
</evidence>
<evidence type="ECO:0000256" key="4">
    <source>
        <dbReference type="ARBA" id="ARBA00011702"/>
    </source>
</evidence>
<organism evidence="17 18">
    <name type="scientific">Vitreoscilla stercoraria</name>
    <dbReference type="NCBI Taxonomy" id="61"/>
    <lineage>
        <taxon>Bacteria</taxon>
        <taxon>Pseudomonadati</taxon>
        <taxon>Pseudomonadota</taxon>
        <taxon>Betaproteobacteria</taxon>
        <taxon>Neisseriales</taxon>
        <taxon>Neisseriaceae</taxon>
        <taxon>Vitreoscilla</taxon>
    </lineage>
</organism>
<accession>A0ABY4EBP7</accession>
<dbReference type="EMBL" id="CP091512">
    <property type="protein sequence ID" value="UOO93175.1"/>
    <property type="molecule type" value="Genomic_DNA"/>
</dbReference>
<gene>
    <name evidence="17" type="ORF">LVJ81_03845</name>
</gene>
<dbReference type="PRINTS" id="PR01486">
    <property type="entry name" value="PHPHLIPASEA1"/>
</dbReference>
<proteinExistence type="inferred from homology"/>
<evidence type="ECO:0000256" key="3">
    <source>
        <dbReference type="ARBA" id="ARBA00010525"/>
    </source>
</evidence>
<evidence type="ECO:0000256" key="7">
    <source>
        <dbReference type="ARBA" id="ARBA00022723"/>
    </source>
</evidence>
<evidence type="ECO:0000256" key="14">
    <source>
        <dbReference type="ARBA" id="ARBA00023237"/>
    </source>
</evidence>
<keyword evidence="11 15" id="KW-0442">Lipid degradation</keyword>
<evidence type="ECO:0000256" key="12">
    <source>
        <dbReference type="ARBA" id="ARBA00023098"/>
    </source>
</evidence>
<comment type="catalytic activity">
    <reaction evidence="2 15">
        <text>a 1,2-diacyl-sn-glycero-3-phosphocholine + H2O = a 1-acyl-sn-glycero-3-phosphocholine + a fatty acid + H(+)</text>
        <dbReference type="Rhea" id="RHEA:15801"/>
        <dbReference type="ChEBI" id="CHEBI:15377"/>
        <dbReference type="ChEBI" id="CHEBI:15378"/>
        <dbReference type="ChEBI" id="CHEBI:28868"/>
        <dbReference type="ChEBI" id="CHEBI:57643"/>
        <dbReference type="ChEBI" id="CHEBI:58168"/>
        <dbReference type="EC" id="3.1.1.4"/>
    </reaction>
</comment>
<dbReference type="EC" id="3.1.1.32" evidence="15"/>
<evidence type="ECO:0000256" key="1">
    <source>
        <dbReference type="ARBA" id="ARBA00000111"/>
    </source>
</evidence>
<comment type="similarity">
    <text evidence="3 15">Belongs to the phospholipase A1 family.</text>
</comment>
<dbReference type="CDD" id="cd00541">
    <property type="entry name" value="OMPLA"/>
    <property type="match status" value="1"/>
</dbReference>
<dbReference type="PANTHER" id="PTHR40457:SF1">
    <property type="entry name" value="PHOSPHOLIPASE A1"/>
    <property type="match status" value="1"/>
</dbReference>
<comment type="cofactor">
    <cofactor evidence="15">
        <name>Ca(2+)</name>
        <dbReference type="ChEBI" id="CHEBI:29108"/>
    </cofactor>
    <text evidence="15">Binds 1 Ca(2+) ion per monomer. In the dimeric form the Ca(2+) is bound by different amino acids with binding of each Ca(2+) shared with ligands coming from each monomer. The Ca(2+) ion may have a role in catalysis.</text>
</comment>
<feature type="signal peptide" evidence="15">
    <location>
        <begin position="1"/>
        <end position="22"/>
    </location>
</feature>
<feature type="chain" id="PRO_5045004323" description="Phospholipase A1" evidence="15">
    <location>
        <begin position="23"/>
        <end position="371"/>
    </location>
</feature>
<keyword evidence="6" id="KW-0812">Transmembrane</keyword>
<comment type="subcellular location">
    <subcellularLocation>
        <location evidence="15">Cell outer membrane</location>
        <topology evidence="15">Multi-pass membrane protein</topology>
    </subcellularLocation>
    <text evidence="15">One of the very few enzymes located there.</text>
</comment>
<dbReference type="RefSeq" id="WP_019957507.1">
    <property type="nucleotide sequence ID" value="NZ_CP091512.1"/>
</dbReference>
<dbReference type="Gene3D" id="2.40.230.10">
    <property type="entry name" value="Phospholipase A1"/>
    <property type="match status" value="1"/>
</dbReference>
<keyword evidence="8 15" id="KW-0732">Signal</keyword>
<evidence type="ECO:0000313" key="17">
    <source>
        <dbReference type="EMBL" id="UOO93175.1"/>
    </source>
</evidence>
<comment type="subunit">
    <text evidence="4 15">Homodimer; dimerization is reversible, and the dimeric form is the active one.</text>
</comment>
<dbReference type="Proteomes" id="UP000832034">
    <property type="component" value="Chromosome"/>
</dbReference>
<evidence type="ECO:0000256" key="6">
    <source>
        <dbReference type="ARBA" id="ARBA00022692"/>
    </source>
</evidence>
<name>A0ABY4EBP7_VITST</name>
<dbReference type="InterPro" id="IPR036541">
    <property type="entry name" value="PLipase_A1_sf"/>
</dbReference>
<reference evidence="17" key="1">
    <citation type="submission" date="2021-12" db="EMBL/GenBank/DDBJ databases">
        <authorList>
            <person name="Veyrier F.J."/>
        </authorList>
    </citation>
    <scope>NUCLEOTIDE SEQUENCE</scope>
    <source>
        <strain evidence="17">SAG 1488-6</strain>
    </source>
</reference>
<keyword evidence="5" id="KW-1134">Transmembrane beta strand</keyword>
<dbReference type="SUPFAM" id="SSF56931">
    <property type="entry name" value="Outer membrane phospholipase A (OMPLA)"/>
    <property type="match status" value="1"/>
</dbReference>
<keyword evidence="13" id="KW-0472">Membrane</keyword>
<dbReference type="EC" id="3.1.1.4" evidence="15"/>
<comment type="catalytic activity">
    <reaction evidence="1 15">
        <text>a 1,2-diacyl-sn-glycero-3-phosphocholine + H2O = a 2-acyl-sn-glycero-3-phosphocholine + a fatty acid + H(+)</text>
        <dbReference type="Rhea" id="RHEA:18689"/>
        <dbReference type="ChEBI" id="CHEBI:15377"/>
        <dbReference type="ChEBI" id="CHEBI:15378"/>
        <dbReference type="ChEBI" id="CHEBI:28868"/>
        <dbReference type="ChEBI" id="CHEBI:57643"/>
        <dbReference type="ChEBI" id="CHEBI:57875"/>
        <dbReference type="EC" id="3.1.1.32"/>
    </reaction>
</comment>
<keyword evidence="10 15" id="KW-0106">Calcium</keyword>
<comment type="function">
    <text evidence="15">Hydrolysis of phosphatidylcholine with phospholipase A2 (EC 3.1.1.4) and phospholipase A1 (EC 3.1.1.32) activities.</text>
</comment>
<reference evidence="17" key="2">
    <citation type="journal article" date="2022" name="Res Sq">
        <title>Evolution of multicellular longitudinally dividing oral cavity symbionts (Neisseriaceae).</title>
        <authorList>
            <person name="Nyongesa S."/>
            <person name="Weber P."/>
            <person name="Bernet E."/>
            <person name="Pullido F."/>
            <person name="Nieckarz M."/>
            <person name="Delaby M."/>
            <person name="Nieves C."/>
            <person name="Viehboeck T."/>
            <person name="Krause N."/>
            <person name="Rivera-Millot A."/>
            <person name="Nakamura A."/>
            <person name="Vischer N."/>
            <person name="VanNieuwenhze M."/>
            <person name="Brun Y."/>
            <person name="Cava F."/>
            <person name="Bulgheresi S."/>
            <person name="Veyrier F."/>
        </authorList>
    </citation>
    <scope>NUCLEOTIDE SEQUENCE</scope>
    <source>
        <strain evidence="17">SAG 1488-6</strain>
    </source>
</reference>
<keyword evidence="14 15" id="KW-0998">Cell outer membrane</keyword>
<keyword evidence="7 15" id="KW-0479">Metal-binding</keyword>
<keyword evidence="9 15" id="KW-0378">Hydrolase</keyword>
<evidence type="ECO:0000256" key="8">
    <source>
        <dbReference type="ARBA" id="ARBA00022729"/>
    </source>
</evidence>